<accession>C9PPB0</accession>
<evidence type="ECO:0000256" key="2">
    <source>
        <dbReference type="ARBA" id="ARBA00013064"/>
    </source>
</evidence>
<dbReference type="Proteomes" id="UP000005519">
    <property type="component" value="Unassembled WGS sequence"/>
</dbReference>
<feature type="domain" description="Phosphotyrosine protein phosphatase I" evidence="6">
    <location>
        <begin position="5"/>
        <end position="151"/>
    </location>
</feature>
<keyword evidence="4" id="KW-0904">Protein phosphatase</keyword>
<dbReference type="InterPro" id="IPR017867">
    <property type="entry name" value="Tyr_phospatase_low_mol_wt"/>
</dbReference>
<dbReference type="EC" id="3.1.3.48" evidence="2"/>
<evidence type="ECO:0000256" key="3">
    <source>
        <dbReference type="ARBA" id="ARBA00022801"/>
    </source>
</evidence>
<reference evidence="7 8" key="1">
    <citation type="submission" date="2009-10" db="EMBL/GenBank/DDBJ databases">
        <authorList>
            <person name="Muzny D."/>
            <person name="Qin X."/>
            <person name="Deng J."/>
            <person name="Jiang H."/>
            <person name="Liu Y."/>
            <person name="Qu J."/>
            <person name="Song X.-Z."/>
            <person name="Zhang L."/>
            <person name="Thornton R."/>
            <person name="Coyle M."/>
            <person name="Francisco L."/>
            <person name="Jackson L."/>
            <person name="Javaid M."/>
            <person name="Korchina V."/>
            <person name="Kovar C."/>
            <person name="Mata R."/>
            <person name="Mathew T."/>
            <person name="Ngo R."/>
            <person name="Nguyen L."/>
            <person name="Nguyen N."/>
            <person name="Okwuonu G."/>
            <person name="Ongeri F."/>
            <person name="Pham C."/>
            <person name="Simmons D."/>
            <person name="Wilczek-Boney K."/>
            <person name="Hale W."/>
            <person name="Jakkamsetti A."/>
            <person name="Pham P."/>
            <person name="Ruth R."/>
            <person name="San Lucas F."/>
            <person name="Warren J."/>
            <person name="Zhang J."/>
            <person name="Zhao Z."/>
            <person name="Zhou C."/>
            <person name="Zhu D."/>
            <person name="Lee S."/>
            <person name="Bess C."/>
            <person name="Blankenburg K."/>
            <person name="Forbes L."/>
            <person name="Fu Q."/>
            <person name="Gubbala S."/>
            <person name="Hirani K."/>
            <person name="Jayaseelan J.C."/>
            <person name="Lara F."/>
            <person name="Munidasa M."/>
            <person name="Palculict T."/>
            <person name="Patil S."/>
            <person name="Pu L.-L."/>
            <person name="Saada N."/>
            <person name="Tang L."/>
            <person name="Weissenberger G."/>
            <person name="Zhu Y."/>
            <person name="Hemphill L."/>
            <person name="Shang Y."/>
            <person name="Youmans B."/>
            <person name="Ayvaz T."/>
            <person name="Ross M."/>
            <person name="Santibanez J."/>
            <person name="Aqrawi P."/>
            <person name="Gross S."/>
            <person name="Joshi V."/>
            <person name="Fowler G."/>
            <person name="Nazareth L."/>
            <person name="Reid J."/>
            <person name="Worley K."/>
            <person name="Petrosino J."/>
            <person name="Highlander S."/>
            <person name="Gibbs R."/>
        </authorList>
    </citation>
    <scope>NUCLEOTIDE SEQUENCE [LARGE SCALE GENOMIC DNA]</scope>
    <source>
        <strain evidence="7 8">ATCC 43325</strain>
    </source>
</reference>
<keyword evidence="8" id="KW-1185">Reference proteome</keyword>
<feature type="active site" description="Proton donor" evidence="5">
    <location>
        <position position="127"/>
    </location>
</feature>
<comment type="caution">
    <text evidence="7">The sequence shown here is derived from an EMBL/GenBank/DDBJ whole genome shotgun (WGS) entry which is preliminary data.</text>
</comment>
<evidence type="ECO:0000256" key="5">
    <source>
        <dbReference type="PIRSR" id="PIRSR617867-1"/>
    </source>
</evidence>
<feature type="active site" description="Nucleophile" evidence="5">
    <location>
        <position position="11"/>
    </location>
</feature>
<dbReference type="CDD" id="cd16343">
    <property type="entry name" value="LMWPTP"/>
    <property type="match status" value="1"/>
</dbReference>
<evidence type="ECO:0000256" key="1">
    <source>
        <dbReference type="ARBA" id="ARBA00011063"/>
    </source>
</evidence>
<dbReference type="InterPro" id="IPR036196">
    <property type="entry name" value="Ptyr_pPase_sf"/>
</dbReference>
<dbReference type="SUPFAM" id="SSF52788">
    <property type="entry name" value="Phosphotyrosine protein phosphatases I"/>
    <property type="match status" value="1"/>
</dbReference>
<dbReference type="PRINTS" id="PR00719">
    <property type="entry name" value="LMWPTPASE"/>
</dbReference>
<dbReference type="InterPro" id="IPR050438">
    <property type="entry name" value="LMW_PTPase"/>
</dbReference>
<dbReference type="GO" id="GO:0004725">
    <property type="term" value="F:protein tyrosine phosphatase activity"/>
    <property type="evidence" value="ECO:0007669"/>
    <property type="project" value="UniProtKB-EC"/>
</dbReference>
<dbReference type="PANTHER" id="PTHR11717">
    <property type="entry name" value="LOW MOLECULAR WEIGHT PROTEIN TYROSINE PHOSPHATASE"/>
    <property type="match status" value="1"/>
</dbReference>
<dbReference type="PANTHER" id="PTHR11717:SF7">
    <property type="entry name" value="LOW MOLECULAR WEIGHT PHOSPHOTYROSINE PROTEIN PHOSPHATASE"/>
    <property type="match status" value="1"/>
</dbReference>
<dbReference type="RefSeq" id="WP_005763841.1">
    <property type="nucleotide sequence ID" value="NZ_GG704811.1"/>
</dbReference>
<feature type="active site" evidence="5">
    <location>
        <position position="17"/>
    </location>
</feature>
<dbReference type="Pfam" id="PF01451">
    <property type="entry name" value="LMWPc"/>
    <property type="match status" value="1"/>
</dbReference>
<dbReference type="EMBL" id="ACZR01000009">
    <property type="protein sequence ID" value="EEX50608.1"/>
    <property type="molecule type" value="Genomic_DNA"/>
</dbReference>
<sequence length="158" mass="18486">MKKEINILFVCLGNICRSPMAEFLMREKINQAGLTDKIKTSSAGTSGWHDGEDMHCGTADMLDQHKINSSGFRSKKVRSKDWEFYDYLIAMDDQNLQDLEEMFGRHPEKLFKITTLCPDMEYDHIPDPWYTKDFNQTYQLLDRCCDVLLNKIKQDFSL</sequence>
<evidence type="ECO:0000256" key="4">
    <source>
        <dbReference type="ARBA" id="ARBA00022912"/>
    </source>
</evidence>
<dbReference type="STRING" id="667128.HMPREF0621_0834"/>
<dbReference type="OrthoDB" id="9784339at2"/>
<organism evidence="7 8">
    <name type="scientific">Pasteurella dagmatis ATCC 43325</name>
    <dbReference type="NCBI Taxonomy" id="667128"/>
    <lineage>
        <taxon>Bacteria</taxon>
        <taxon>Pseudomonadati</taxon>
        <taxon>Pseudomonadota</taxon>
        <taxon>Gammaproteobacteria</taxon>
        <taxon>Pasteurellales</taxon>
        <taxon>Pasteurellaceae</taxon>
        <taxon>Pasteurella</taxon>
    </lineage>
</organism>
<dbReference type="SMART" id="SM00226">
    <property type="entry name" value="LMWPc"/>
    <property type="match status" value="1"/>
</dbReference>
<dbReference type="HOGENOM" id="CLU_071415_2_3_6"/>
<dbReference type="AlphaFoldDB" id="C9PPB0"/>
<evidence type="ECO:0000313" key="7">
    <source>
        <dbReference type="EMBL" id="EEX50608.1"/>
    </source>
</evidence>
<protein>
    <recommendedName>
        <fullName evidence="2">protein-tyrosine-phosphatase</fullName>
        <ecNumber evidence="2">3.1.3.48</ecNumber>
    </recommendedName>
</protein>
<gene>
    <name evidence="7" type="primary">ptpA</name>
    <name evidence="7" type="ORF">HMPREF0621_0834</name>
</gene>
<comment type="similarity">
    <text evidence="1">Belongs to the low molecular weight phosphotyrosine protein phosphatase family.</text>
</comment>
<dbReference type="InterPro" id="IPR023485">
    <property type="entry name" value="Ptyr_pPase"/>
</dbReference>
<proteinExistence type="inferred from homology"/>
<evidence type="ECO:0000313" key="8">
    <source>
        <dbReference type="Proteomes" id="UP000005519"/>
    </source>
</evidence>
<keyword evidence="3 7" id="KW-0378">Hydrolase</keyword>
<name>C9PPB0_9PAST</name>
<evidence type="ECO:0000259" key="6">
    <source>
        <dbReference type="SMART" id="SM00226"/>
    </source>
</evidence>
<dbReference type="Gene3D" id="3.40.50.2300">
    <property type="match status" value="1"/>
</dbReference>